<keyword evidence="4" id="KW-1003">Cell membrane</keyword>
<dbReference type="RefSeq" id="WP_125585854.1">
    <property type="nucleotide sequence ID" value="NZ_JBHTMO010000028.1"/>
</dbReference>
<evidence type="ECO:0000313" key="14">
    <source>
        <dbReference type="EMBL" id="MFD1393686.1"/>
    </source>
</evidence>
<dbReference type="PANTHER" id="PTHR45453">
    <property type="entry name" value="PHOSPHATE REGULON SENSOR PROTEIN PHOR"/>
    <property type="match status" value="1"/>
</dbReference>
<dbReference type="Pfam" id="PF02518">
    <property type="entry name" value="HATPase_c"/>
    <property type="match status" value="1"/>
</dbReference>
<dbReference type="InterPro" id="IPR036097">
    <property type="entry name" value="HisK_dim/P_sf"/>
</dbReference>
<name>A0ABW4BAD6_9LACO</name>
<feature type="transmembrane region" description="Helical" evidence="12">
    <location>
        <begin position="12"/>
        <end position="30"/>
    </location>
</feature>
<dbReference type="InterPro" id="IPR004358">
    <property type="entry name" value="Sig_transdc_His_kin-like_C"/>
</dbReference>
<dbReference type="InterPro" id="IPR003594">
    <property type="entry name" value="HATPase_dom"/>
</dbReference>
<comment type="catalytic activity">
    <reaction evidence="1">
        <text>ATP + protein L-histidine = ADP + protein N-phospho-L-histidine.</text>
        <dbReference type="EC" id="2.7.13.3"/>
    </reaction>
</comment>
<evidence type="ECO:0000256" key="11">
    <source>
        <dbReference type="ARBA" id="ARBA00023136"/>
    </source>
</evidence>
<gene>
    <name evidence="14" type="ORF">ACFQ3L_08930</name>
</gene>
<evidence type="ECO:0000259" key="13">
    <source>
        <dbReference type="PROSITE" id="PS50109"/>
    </source>
</evidence>
<dbReference type="GO" id="GO:0016301">
    <property type="term" value="F:kinase activity"/>
    <property type="evidence" value="ECO:0007669"/>
    <property type="project" value="UniProtKB-KW"/>
</dbReference>
<reference evidence="15" key="1">
    <citation type="journal article" date="2019" name="Int. J. Syst. Evol. Microbiol.">
        <title>The Global Catalogue of Microorganisms (GCM) 10K type strain sequencing project: providing services to taxonomists for standard genome sequencing and annotation.</title>
        <authorList>
            <consortium name="The Broad Institute Genomics Platform"/>
            <consortium name="The Broad Institute Genome Sequencing Center for Infectious Disease"/>
            <person name="Wu L."/>
            <person name="Ma J."/>
        </authorList>
    </citation>
    <scope>NUCLEOTIDE SEQUENCE [LARGE SCALE GENOMIC DNA]</scope>
    <source>
        <strain evidence="15">CCM 8911</strain>
    </source>
</reference>
<keyword evidence="9 12" id="KW-1133">Transmembrane helix</keyword>
<evidence type="ECO:0000313" key="15">
    <source>
        <dbReference type="Proteomes" id="UP001597249"/>
    </source>
</evidence>
<evidence type="ECO:0000256" key="8">
    <source>
        <dbReference type="ARBA" id="ARBA00022777"/>
    </source>
</evidence>
<feature type="domain" description="Histidine kinase" evidence="13">
    <location>
        <begin position="128"/>
        <end position="338"/>
    </location>
</feature>
<dbReference type="InterPro" id="IPR050351">
    <property type="entry name" value="BphY/WalK/GraS-like"/>
</dbReference>
<dbReference type="PANTHER" id="PTHR45453:SF2">
    <property type="entry name" value="HISTIDINE KINASE"/>
    <property type="match status" value="1"/>
</dbReference>
<evidence type="ECO:0000256" key="9">
    <source>
        <dbReference type="ARBA" id="ARBA00022989"/>
    </source>
</evidence>
<keyword evidence="10" id="KW-0902">Two-component regulatory system</keyword>
<dbReference type="PRINTS" id="PR00344">
    <property type="entry name" value="BCTRLSENSOR"/>
</dbReference>
<evidence type="ECO:0000256" key="12">
    <source>
        <dbReference type="SAM" id="Phobius"/>
    </source>
</evidence>
<keyword evidence="7 12" id="KW-0812">Transmembrane</keyword>
<keyword evidence="5" id="KW-0597">Phosphoprotein</keyword>
<organism evidence="14 15">
    <name type="scientific">Lacticaseibacillus jixianensis</name>
    <dbReference type="NCBI Taxonomy" id="2486012"/>
    <lineage>
        <taxon>Bacteria</taxon>
        <taxon>Bacillati</taxon>
        <taxon>Bacillota</taxon>
        <taxon>Bacilli</taxon>
        <taxon>Lactobacillales</taxon>
        <taxon>Lactobacillaceae</taxon>
        <taxon>Lacticaseibacillus</taxon>
    </lineage>
</organism>
<dbReference type="EC" id="2.7.13.3" evidence="3"/>
<dbReference type="Proteomes" id="UP001597249">
    <property type="component" value="Unassembled WGS sequence"/>
</dbReference>
<evidence type="ECO:0000256" key="6">
    <source>
        <dbReference type="ARBA" id="ARBA00022679"/>
    </source>
</evidence>
<dbReference type="SMART" id="SM00387">
    <property type="entry name" value="HATPase_c"/>
    <property type="match status" value="1"/>
</dbReference>
<evidence type="ECO:0000256" key="4">
    <source>
        <dbReference type="ARBA" id="ARBA00022475"/>
    </source>
</evidence>
<dbReference type="SMART" id="SM00388">
    <property type="entry name" value="HisKA"/>
    <property type="match status" value="1"/>
</dbReference>
<dbReference type="InterPro" id="IPR036890">
    <property type="entry name" value="HATPase_C_sf"/>
</dbReference>
<comment type="subcellular location">
    <subcellularLocation>
        <location evidence="2">Cell membrane</location>
        <topology evidence="2">Multi-pass membrane protein</topology>
    </subcellularLocation>
</comment>
<dbReference type="InterPro" id="IPR003661">
    <property type="entry name" value="HisK_dim/P_dom"/>
</dbReference>
<comment type="caution">
    <text evidence="14">The sequence shown here is derived from an EMBL/GenBank/DDBJ whole genome shotgun (WGS) entry which is preliminary data.</text>
</comment>
<sequence>MTVKKYLQDRIFAIIWFLFGLALLCLGLWLDPRQLVRWDTLLYLALLLTGFGSLILWWGYHRTKRWVAPFEERLAAGPEALAWPIKETLRHHDQQLVAAAYNQLIREHREAQSALIARQQDQQAFIDSWVHEIKVPLAAAGLLRDSLDGKAPEQPLDELALQLDKINFFVEQVLYYSRLDSFSKDYLLREYDLAALVDSVIVDQRNSFIARGIRFTRVGGPLTVVTDEKWLRFILTQVVSNALKYTASGGRITATISDNSQEATLTLADTGIGIPADELHRVFEKGFTGTNGRNANQRATGLGLYLADRLSQKLGHKLTLTSQVGQGTQVTVHFPHLSFYGEKGTTLTKPQV</sequence>
<dbReference type="SUPFAM" id="SSF55874">
    <property type="entry name" value="ATPase domain of HSP90 chaperone/DNA topoisomerase II/histidine kinase"/>
    <property type="match status" value="1"/>
</dbReference>
<dbReference type="InterPro" id="IPR005467">
    <property type="entry name" value="His_kinase_dom"/>
</dbReference>
<dbReference type="Gene3D" id="3.30.565.10">
    <property type="entry name" value="Histidine kinase-like ATPase, C-terminal domain"/>
    <property type="match status" value="1"/>
</dbReference>
<keyword evidence="8 14" id="KW-0418">Kinase</keyword>
<evidence type="ECO:0000256" key="2">
    <source>
        <dbReference type="ARBA" id="ARBA00004651"/>
    </source>
</evidence>
<proteinExistence type="predicted"/>
<evidence type="ECO:0000256" key="7">
    <source>
        <dbReference type="ARBA" id="ARBA00022692"/>
    </source>
</evidence>
<evidence type="ECO:0000256" key="5">
    <source>
        <dbReference type="ARBA" id="ARBA00022553"/>
    </source>
</evidence>
<dbReference type="CDD" id="cd00082">
    <property type="entry name" value="HisKA"/>
    <property type="match status" value="1"/>
</dbReference>
<keyword evidence="15" id="KW-1185">Reference proteome</keyword>
<dbReference type="EMBL" id="JBHTMO010000028">
    <property type="protein sequence ID" value="MFD1393686.1"/>
    <property type="molecule type" value="Genomic_DNA"/>
</dbReference>
<dbReference type="PROSITE" id="PS50109">
    <property type="entry name" value="HIS_KIN"/>
    <property type="match status" value="1"/>
</dbReference>
<keyword evidence="11 12" id="KW-0472">Membrane</keyword>
<dbReference type="SUPFAM" id="SSF47384">
    <property type="entry name" value="Homodimeric domain of signal transducing histidine kinase"/>
    <property type="match status" value="1"/>
</dbReference>
<feature type="transmembrane region" description="Helical" evidence="12">
    <location>
        <begin position="42"/>
        <end position="60"/>
    </location>
</feature>
<keyword evidence="6" id="KW-0808">Transferase</keyword>
<evidence type="ECO:0000256" key="3">
    <source>
        <dbReference type="ARBA" id="ARBA00012438"/>
    </source>
</evidence>
<protein>
    <recommendedName>
        <fullName evidence="3">histidine kinase</fullName>
        <ecNumber evidence="3">2.7.13.3</ecNumber>
    </recommendedName>
</protein>
<evidence type="ECO:0000256" key="1">
    <source>
        <dbReference type="ARBA" id="ARBA00000085"/>
    </source>
</evidence>
<accession>A0ABW4BAD6</accession>
<evidence type="ECO:0000256" key="10">
    <source>
        <dbReference type="ARBA" id="ARBA00023012"/>
    </source>
</evidence>